<feature type="transmembrane region" description="Helical" evidence="1">
    <location>
        <begin position="12"/>
        <end position="32"/>
    </location>
</feature>
<accession>A0ABP5XV02</accession>
<evidence type="ECO:0000313" key="2">
    <source>
        <dbReference type="EMBL" id="GAA2469113.1"/>
    </source>
</evidence>
<keyword evidence="1" id="KW-1133">Transmembrane helix</keyword>
<evidence type="ECO:0000256" key="1">
    <source>
        <dbReference type="SAM" id="Phobius"/>
    </source>
</evidence>
<evidence type="ECO:0000313" key="3">
    <source>
        <dbReference type="Proteomes" id="UP001500730"/>
    </source>
</evidence>
<dbReference type="RefSeq" id="WP_344252344.1">
    <property type="nucleotide sequence ID" value="NZ_BAAARE010000001.1"/>
</dbReference>
<keyword evidence="1" id="KW-0472">Membrane</keyword>
<dbReference type="EMBL" id="BAAARE010000001">
    <property type="protein sequence ID" value="GAA2469113.1"/>
    <property type="molecule type" value="Genomic_DNA"/>
</dbReference>
<sequence length="150" mass="16038">MQQSRRSNPYPFTWEIPLMLAVTVLVLLVLGVQAGRAGANLAAGGGLSFPPRDALLTSVPGILAGDAGTGLPSGVAGRASPAAVRTWVIGTELMILVALCWAGKALWLRWGPHRVHGMASKAEAQTLLGRRRLHRVRDIIRPDLYGKDRS</sequence>
<evidence type="ECO:0008006" key="4">
    <source>
        <dbReference type="Google" id="ProtNLM"/>
    </source>
</evidence>
<feature type="transmembrane region" description="Helical" evidence="1">
    <location>
        <begin position="87"/>
        <end position="108"/>
    </location>
</feature>
<gene>
    <name evidence="2" type="ORF">GCM10009858_03020</name>
</gene>
<reference evidence="3" key="1">
    <citation type="journal article" date="2019" name="Int. J. Syst. Evol. Microbiol.">
        <title>The Global Catalogue of Microorganisms (GCM) 10K type strain sequencing project: providing services to taxonomists for standard genome sequencing and annotation.</title>
        <authorList>
            <consortium name="The Broad Institute Genomics Platform"/>
            <consortium name="The Broad Institute Genome Sequencing Center for Infectious Disease"/>
            <person name="Wu L."/>
            <person name="Ma J."/>
        </authorList>
    </citation>
    <scope>NUCLEOTIDE SEQUENCE [LARGE SCALE GENOMIC DNA]</scope>
    <source>
        <strain evidence="3">JCM 16259</strain>
    </source>
</reference>
<comment type="caution">
    <text evidence="2">The sequence shown here is derived from an EMBL/GenBank/DDBJ whole genome shotgun (WGS) entry which is preliminary data.</text>
</comment>
<protein>
    <recommendedName>
        <fullName evidence="4">Conjugal transfer protein</fullName>
    </recommendedName>
</protein>
<dbReference type="Proteomes" id="UP001500730">
    <property type="component" value="Unassembled WGS sequence"/>
</dbReference>
<keyword evidence="1" id="KW-0812">Transmembrane</keyword>
<organism evidence="2 3">
    <name type="scientific">Terrabacter carboxydivorans</name>
    <dbReference type="NCBI Taxonomy" id="619730"/>
    <lineage>
        <taxon>Bacteria</taxon>
        <taxon>Bacillati</taxon>
        <taxon>Actinomycetota</taxon>
        <taxon>Actinomycetes</taxon>
        <taxon>Micrococcales</taxon>
        <taxon>Intrasporangiaceae</taxon>
        <taxon>Terrabacter</taxon>
    </lineage>
</organism>
<keyword evidence="3" id="KW-1185">Reference proteome</keyword>
<proteinExistence type="predicted"/>
<name>A0ABP5XV02_9MICO</name>